<evidence type="ECO:0000313" key="3">
    <source>
        <dbReference type="Proteomes" id="UP000735302"/>
    </source>
</evidence>
<protein>
    <submittedName>
        <fullName evidence="2">Uncharacterized protein</fullName>
    </submittedName>
</protein>
<reference evidence="2 3" key="1">
    <citation type="journal article" date="2021" name="Elife">
        <title>Chloroplast acquisition without the gene transfer in kleptoplastic sea slugs, Plakobranchus ocellatus.</title>
        <authorList>
            <person name="Maeda T."/>
            <person name="Takahashi S."/>
            <person name="Yoshida T."/>
            <person name="Shimamura S."/>
            <person name="Takaki Y."/>
            <person name="Nagai Y."/>
            <person name="Toyoda A."/>
            <person name="Suzuki Y."/>
            <person name="Arimoto A."/>
            <person name="Ishii H."/>
            <person name="Satoh N."/>
            <person name="Nishiyama T."/>
            <person name="Hasebe M."/>
            <person name="Maruyama T."/>
            <person name="Minagawa J."/>
            <person name="Obokata J."/>
            <person name="Shigenobu S."/>
        </authorList>
    </citation>
    <scope>NUCLEOTIDE SEQUENCE [LARGE SCALE GENOMIC DNA]</scope>
</reference>
<organism evidence="2 3">
    <name type="scientific">Plakobranchus ocellatus</name>
    <dbReference type="NCBI Taxonomy" id="259542"/>
    <lineage>
        <taxon>Eukaryota</taxon>
        <taxon>Metazoa</taxon>
        <taxon>Spiralia</taxon>
        <taxon>Lophotrochozoa</taxon>
        <taxon>Mollusca</taxon>
        <taxon>Gastropoda</taxon>
        <taxon>Heterobranchia</taxon>
        <taxon>Euthyneura</taxon>
        <taxon>Panpulmonata</taxon>
        <taxon>Sacoglossa</taxon>
        <taxon>Placobranchoidea</taxon>
        <taxon>Plakobranchidae</taxon>
        <taxon>Plakobranchus</taxon>
    </lineage>
</organism>
<evidence type="ECO:0000313" key="2">
    <source>
        <dbReference type="EMBL" id="GFN89491.1"/>
    </source>
</evidence>
<feature type="compositionally biased region" description="Basic and acidic residues" evidence="1">
    <location>
        <begin position="75"/>
        <end position="103"/>
    </location>
</feature>
<accession>A0AAV3Z2P0</accession>
<proteinExistence type="predicted"/>
<dbReference type="Proteomes" id="UP000735302">
    <property type="component" value="Unassembled WGS sequence"/>
</dbReference>
<evidence type="ECO:0000256" key="1">
    <source>
        <dbReference type="SAM" id="MobiDB-lite"/>
    </source>
</evidence>
<dbReference type="AlphaFoldDB" id="A0AAV3Z2P0"/>
<feature type="compositionally biased region" description="Low complexity" evidence="1">
    <location>
        <begin position="60"/>
        <end position="74"/>
    </location>
</feature>
<sequence>MLFQREAMGGNPANLVTTSKLWGELRARADGRPGLDTWMCQLAQAVRETALDIPGHSIYSPGSPNNNNENINKSSSKDTKNNWLSNKKEKDGKGCGRGKKLEESFLDPQCQVPDGETLANVSTA</sequence>
<dbReference type="EMBL" id="BLXT01001936">
    <property type="protein sequence ID" value="GFN89491.1"/>
    <property type="molecule type" value="Genomic_DNA"/>
</dbReference>
<keyword evidence="3" id="KW-1185">Reference proteome</keyword>
<feature type="region of interest" description="Disordered" evidence="1">
    <location>
        <begin position="54"/>
        <end position="124"/>
    </location>
</feature>
<name>A0AAV3Z2P0_9GAST</name>
<comment type="caution">
    <text evidence="2">The sequence shown here is derived from an EMBL/GenBank/DDBJ whole genome shotgun (WGS) entry which is preliminary data.</text>
</comment>
<gene>
    <name evidence="2" type="ORF">PoB_001599700</name>
</gene>